<dbReference type="FunFam" id="3.90.1440.10:FF:000002">
    <property type="entry name" value="Protein translocase subunit SecA"/>
    <property type="match status" value="1"/>
</dbReference>
<reference evidence="17" key="1">
    <citation type="submission" date="2016-11" db="EMBL/GenBank/DDBJ databases">
        <authorList>
            <person name="Varghese N."/>
            <person name="Submissions S."/>
        </authorList>
    </citation>
    <scope>NUCLEOTIDE SEQUENCE [LARGE SCALE GENOMIC DNA]</scope>
    <source>
        <strain evidence="17">DSM 16785</strain>
    </source>
</reference>
<dbReference type="Pfam" id="PF01043">
    <property type="entry name" value="SecA_PP_bind"/>
    <property type="match status" value="1"/>
</dbReference>
<dbReference type="InterPro" id="IPR001650">
    <property type="entry name" value="Helicase_C-like"/>
</dbReference>
<sequence length="816" mass="94598">MSILAKIFDKNKRTLNKYKKVVDKINALEPEMEKLSDDQLKSKTTEFKKRLENGEVLDDLLVDAFAVVRETAKRVLKMRHFDVQLMGGIALHEGNIAEMKTGEGKTLVATLPVYLNALTGKGVHLATHNDYLAKRDAQWMGPVYEFLGLSVGFIQAGMENEDRKKAYRCDITYGTANEFGFDYLRDNLVYDLNDKVQRGHYYTIVDEADSILIDEARTPLIISGPSDTPSHLYTKFATIARKLKKDDDFTLDEKSKAVILTDEGIAKLEKMLGIENLYDPKNIHFLFHTLNALKALHYFKKDKDYIIQDGEIIIVDEFTGRLMHGRRYSEGLHQAIEAKEGVKVKEESLTYATITFQNYFRMYEKLAGMTGTAKTEEDEFKQIYNCEVVVIPTNKPVIRKDKNDLIYKTQKEKWTAVVKEIKERYKNGQPMLVGTTSIETSELLSHMLKKEKIPHNVLNAKYHEKEAEIIAQAGQKGMITIATNMAGRGTDIKLGEGVVELGGLYVIGTERHESRRIDNQLIGRSGRQGDPGESRFFLSFEDDLLRLFGGDKLKNIMNTLKIEDDQPIEHALLSKIIRDAQKRVEGIHFSIRKRLFELDSIMDYQRSSIYSHRDWILSQTDYDEHLREIFEDVVDRLVESSINEEELVDKEELSKKLLAFGIIEKIDFDNVEECKDKVFKLLWDKYHSKKSEFGEEFQRISKFIMLRIIDERWRKHLEAIEHLKEAVSLRAYGQKDPAMEFKKESYILFEELINNIYDDTVSYLLRIIKVDTSKEEEETKKKIHQLNFVHNDGSVINRAEKRKEKKKTHKRIKIKR</sequence>
<comment type="catalytic activity">
    <reaction evidence="12">
        <text>ATP + H2O + cellular proteinSide 1 = ADP + phosphate + cellular proteinSide 2.</text>
        <dbReference type="EC" id="7.4.2.8"/>
    </reaction>
</comment>
<evidence type="ECO:0000256" key="8">
    <source>
        <dbReference type="ARBA" id="ARBA00022927"/>
    </source>
</evidence>
<name>A0A1M4S980_MARH1</name>
<proteinExistence type="inferred from homology"/>
<dbReference type="PROSITE" id="PS51194">
    <property type="entry name" value="HELICASE_CTER"/>
    <property type="match status" value="1"/>
</dbReference>
<evidence type="ECO:0000256" key="3">
    <source>
        <dbReference type="ARBA" id="ARBA00022448"/>
    </source>
</evidence>
<dbReference type="NCBIfam" id="NF009538">
    <property type="entry name" value="PRK12904.1"/>
    <property type="match status" value="1"/>
</dbReference>
<dbReference type="InterPro" id="IPR014001">
    <property type="entry name" value="Helicase_ATP-bd"/>
</dbReference>
<dbReference type="OrthoDB" id="9805579at2"/>
<dbReference type="FunFam" id="3.40.50.300:FF:000334">
    <property type="entry name" value="Protein translocase subunit SecA"/>
    <property type="match status" value="1"/>
</dbReference>
<dbReference type="GO" id="GO:0031522">
    <property type="term" value="C:cell envelope Sec protein transport complex"/>
    <property type="evidence" value="ECO:0007669"/>
    <property type="project" value="TreeGrafter"/>
</dbReference>
<feature type="binding site" evidence="12">
    <location>
        <begin position="102"/>
        <end position="106"/>
    </location>
    <ligand>
        <name>ATP</name>
        <dbReference type="ChEBI" id="CHEBI:30616"/>
    </ligand>
</feature>
<dbReference type="InterPro" id="IPR011130">
    <property type="entry name" value="SecA_preprotein_X-link_dom"/>
</dbReference>
<feature type="binding site" evidence="12">
    <location>
        <position position="84"/>
    </location>
    <ligand>
        <name>ATP</name>
        <dbReference type="ChEBI" id="CHEBI:30616"/>
    </ligand>
</feature>
<dbReference type="GO" id="GO:0005886">
    <property type="term" value="C:plasma membrane"/>
    <property type="evidence" value="ECO:0007669"/>
    <property type="project" value="UniProtKB-SubCell"/>
</dbReference>
<dbReference type="GO" id="GO:0065002">
    <property type="term" value="P:intracellular protein transmembrane transport"/>
    <property type="evidence" value="ECO:0007669"/>
    <property type="project" value="UniProtKB-UniRule"/>
</dbReference>
<feature type="domain" description="Helicase C-terminal" evidence="15">
    <location>
        <begin position="401"/>
        <end position="576"/>
    </location>
</feature>
<dbReference type="Gene3D" id="3.40.50.300">
    <property type="entry name" value="P-loop containing nucleotide triphosphate hydrolases"/>
    <property type="match status" value="3"/>
</dbReference>
<organism evidence="17 18">
    <name type="scientific">Marinitoga hydrogenitolerans (strain DSM 16785 / JCM 12826 / AT1271)</name>
    <dbReference type="NCBI Taxonomy" id="1122195"/>
    <lineage>
        <taxon>Bacteria</taxon>
        <taxon>Thermotogati</taxon>
        <taxon>Thermotogota</taxon>
        <taxon>Thermotogae</taxon>
        <taxon>Petrotogales</taxon>
        <taxon>Petrotogaceae</taxon>
        <taxon>Marinitoga</taxon>
    </lineage>
</organism>
<keyword evidence="5 12" id="KW-0963">Cytoplasm</keyword>
<evidence type="ECO:0000256" key="6">
    <source>
        <dbReference type="ARBA" id="ARBA00022741"/>
    </source>
</evidence>
<comment type="subunit">
    <text evidence="12">Monomer and homodimer. Part of the essential Sec protein translocation apparatus which comprises SecA, SecYEG and auxiliary proteins SecDF. Other proteins may also be involved.</text>
</comment>
<dbReference type="CDD" id="cd17928">
    <property type="entry name" value="DEXDc_SecA"/>
    <property type="match status" value="1"/>
</dbReference>
<dbReference type="PROSITE" id="PS51196">
    <property type="entry name" value="SECA_MOTOR_DEAD"/>
    <property type="match status" value="1"/>
</dbReference>
<keyword evidence="3 12" id="KW-0813">Transport</keyword>
<dbReference type="Proteomes" id="UP000184334">
    <property type="component" value="Unassembled WGS sequence"/>
</dbReference>
<evidence type="ECO:0000256" key="5">
    <source>
        <dbReference type="ARBA" id="ARBA00022490"/>
    </source>
</evidence>
<dbReference type="PROSITE" id="PS51192">
    <property type="entry name" value="HELICASE_ATP_BIND_1"/>
    <property type="match status" value="1"/>
</dbReference>
<dbReference type="EMBL" id="FQUI01000001">
    <property type="protein sequence ID" value="SHE28783.1"/>
    <property type="molecule type" value="Genomic_DNA"/>
</dbReference>
<dbReference type="GO" id="GO:0006605">
    <property type="term" value="P:protein targeting"/>
    <property type="evidence" value="ECO:0007669"/>
    <property type="project" value="UniProtKB-UniRule"/>
</dbReference>
<dbReference type="PROSITE" id="PS01312">
    <property type="entry name" value="SECA"/>
    <property type="match status" value="1"/>
</dbReference>
<dbReference type="SUPFAM" id="SSF81767">
    <property type="entry name" value="Pre-protein crosslinking domain of SecA"/>
    <property type="match status" value="1"/>
</dbReference>
<dbReference type="NCBIfam" id="NF006630">
    <property type="entry name" value="PRK09200.1"/>
    <property type="match status" value="1"/>
</dbReference>
<dbReference type="InterPro" id="IPR011116">
    <property type="entry name" value="SecA_Wing/Scaffold"/>
</dbReference>
<dbReference type="Pfam" id="PF21090">
    <property type="entry name" value="P-loop_SecA"/>
    <property type="match status" value="2"/>
</dbReference>
<comment type="similarity">
    <text evidence="2 12 13">Belongs to the SecA family.</text>
</comment>
<dbReference type="InterPro" id="IPR011115">
    <property type="entry name" value="SecA_DEAD"/>
</dbReference>
<dbReference type="STRING" id="1122195.SAMN02745164_00140"/>
<dbReference type="RefSeq" id="WP_072862372.1">
    <property type="nucleotide sequence ID" value="NZ_FQUI01000001.1"/>
</dbReference>
<dbReference type="InterPro" id="IPR000185">
    <property type="entry name" value="SecA"/>
</dbReference>
<comment type="function">
    <text evidence="12">Part of the Sec protein translocase complex. Interacts with the SecYEG preprotein conducting channel. Has a central role in coupling the hydrolysis of ATP to the transfer of proteins into and across the cell membrane, serving as an ATP-driven molecular motor driving the stepwise translocation of polypeptide chains across the membrane.</text>
</comment>
<dbReference type="InterPro" id="IPR014018">
    <property type="entry name" value="SecA_motor_DEAD"/>
</dbReference>
<evidence type="ECO:0000313" key="18">
    <source>
        <dbReference type="Proteomes" id="UP000184334"/>
    </source>
</evidence>
<evidence type="ECO:0000313" key="17">
    <source>
        <dbReference type="EMBL" id="SHE28783.1"/>
    </source>
</evidence>
<evidence type="ECO:0000256" key="9">
    <source>
        <dbReference type="ARBA" id="ARBA00022967"/>
    </source>
</evidence>
<dbReference type="SUPFAM" id="SSF81886">
    <property type="entry name" value="Helical scaffold and wing domains of SecA"/>
    <property type="match status" value="1"/>
</dbReference>
<evidence type="ECO:0000256" key="12">
    <source>
        <dbReference type="HAMAP-Rule" id="MF_01382"/>
    </source>
</evidence>
<dbReference type="EC" id="7.4.2.8" evidence="12"/>
<evidence type="ECO:0000259" key="16">
    <source>
        <dbReference type="PROSITE" id="PS51196"/>
    </source>
</evidence>
<evidence type="ECO:0000256" key="4">
    <source>
        <dbReference type="ARBA" id="ARBA00022475"/>
    </source>
</evidence>
<dbReference type="InterPro" id="IPR036266">
    <property type="entry name" value="SecA_Wing/Scaffold_sf"/>
</dbReference>
<gene>
    <name evidence="12" type="primary">secA</name>
    <name evidence="17" type="ORF">SAMN02745164_00140</name>
</gene>
<feature type="domain" description="Helicase ATP-binding" evidence="14">
    <location>
        <begin position="86"/>
        <end position="247"/>
    </location>
</feature>
<dbReference type="Gene3D" id="3.90.1440.10">
    <property type="entry name" value="SecA, preprotein cross-linking domain"/>
    <property type="match status" value="1"/>
</dbReference>
<dbReference type="GO" id="GO:0043952">
    <property type="term" value="P:protein transport by the Sec complex"/>
    <property type="evidence" value="ECO:0007669"/>
    <property type="project" value="TreeGrafter"/>
</dbReference>
<dbReference type="GO" id="GO:0008564">
    <property type="term" value="F:protein-exporting ATPase activity"/>
    <property type="evidence" value="ECO:0007669"/>
    <property type="project" value="UniProtKB-EC"/>
</dbReference>
<dbReference type="GO" id="GO:0005829">
    <property type="term" value="C:cytosol"/>
    <property type="evidence" value="ECO:0007669"/>
    <property type="project" value="TreeGrafter"/>
</dbReference>
<evidence type="ECO:0000256" key="10">
    <source>
        <dbReference type="ARBA" id="ARBA00023010"/>
    </source>
</evidence>
<dbReference type="Gene3D" id="1.10.3060.10">
    <property type="entry name" value="Helical scaffold and wing domains of SecA"/>
    <property type="match status" value="1"/>
</dbReference>
<keyword evidence="10 12" id="KW-0811">Translocation</keyword>
<dbReference type="GO" id="GO:0017038">
    <property type="term" value="P:protein import"/>
    <property type="evidence" value="ECO:0007669"/>
    <property type="project" value="InterPro"/>
</dbReference>
<comment type="caution">
    <text evidence="17">The sequence shown here is derived from an EMBL/GenBank/DDBJ whole genome shotgun (WGS) entry which is preliminary data.</text>
</comment>
<dbReference type="InterPro" id="IPR044722">
    <property type="entry name" value="SecA_SF2_C"/>
</dbReference>
<evidence type="ECO:0000256" key="11">
    <source>
        <dbReference type="ARBA" id="ARBA00023136"/>
    </source>
</evidence>
<keyword evidence="4 12" id="KW-1003">Cell membrane</keyword>
<keyword evidence="7 12" id="KW-0067">ATP-binding</keyword>
<keyword evidence="11 12" id="KW-0472">Membrane</keyword>
<dbReference type="Pfam" id="PF07516">
    <property type="entry name" value="SecA_SW"/>
    <property type="match status" value="1"/>
</dbReference>
<dbReference type="CDD" id="cd18803">
    <property type="entry name" value="SF2_C_secA"/>
    <property type="match status" value="1"/>
</dbReference>
<evidence type="ECO:0000256" key="13">
    <source>
        <dbReference type="RuleBase" id="RU003874"/>
    </source>
</evidence>
<evidence type="ECO:0000256" key="7">
    <source>
        <dbReference type="ARBA" id="ARBA00022840"/>
    </source>
</evidence>
<dbReference type="InterPro" id="IPR036670">
    <property type="entry name" value="SecA_X-link_sf"/>
</dbReference>
<evidence type="ECO:0000259" key="14">
    <source>
        <dbReference type="PROSITE" id="PS51192"/>
    </source>
</evidence>
<dbReference type="PANTHER" id="PTHR30612:SF0">
    <property type="entry name" value="CHLOROPLAST PROTEIN-TRANSPORTING ATPASE"/>
    <property type="match status" value="1"/>
</dbReference>
<dbReference type="NCBIfam" id="TIGR00963">
    <property type="entry name" value="secA"/>
    <property type="match status" value="1"/>
</dbReference>
<accession>A0A1M4S980</accession>
<dbReference type="FunFam" id="3.40.50.300:FF:000429">
    <property type="entry name" value="Preprotein translocase subunit SecA"/>
    <property type="match status" value="1"/>
</dbReference>
<feature type="binding site" evidence="12">
    <location>
        <position position="491"/>
    </location>
    <ligand>
        <name>ATP</name>
        <dbReference type="ChEBI" id="CHEBI:30616"/>
    </ligand>
</feature>
<dbReference type="SUPFAM" id="SSF52540">
    <property type="entry name" value="P-loop containing nucleoside triphosphate hydrolases"/>
    <property type="match status" value="2"/>
</dbReference>
<keyword evidence="9 12" id="KW-1278">Translocase</keyword>
<dbReference type="SMART" id="SM00958">
    <property type="entry name" value="SecA_PP_bind"/>
    <property type="match status" value="1"/>
</dbReference>
<comment type="subcellular location">
    <subcellularLocation>
        <location evidence="12">Cell membrane</location>
        <topology evidence="12">Peripheral membrane protein</topology>
        <orientation evidence="12">Cytoplasmic side</orientation>
    </subcellularLocation>
    <subcellularLocation>
        <location evidence="12">Cytoplasm</location>
    </subcellularLocation>
    <subcellularLocation>
        <location evidence="1">Membrane</location>
        <topology evidence="1">Peripheral membrane protein</topology>
    </subcellularLocation>
    <text evidence="12">Distribution is 50-50.</text>
</comment>
<dbReference type="InterPro" id="IPR027417">
    <property type="entry name" value="P-loop_NTPase"/>
</dbReference>
<keyword evidence="8 12" id="KW-0653">Protein transport</keyword>
<dbReference type="PRINTS" id="PR00906">
    <property type="entry name" value="SECA"/>
</dbReference>
<evidence type="ECO:0000256" key="2">
    <source>
        <dbReference type="ARBA" id="ARBA00007650"/>
    </source>
</evidence>
<dbReference type="Pfam" id="PF07517">
    <property type="entry name" value="SecA_DEAD"/>
    <property type="match status" value="1"/>
</dbReference>
<feature type="domain" description="SecA family profile" evidence="16">
    <location>
        <begin position="1"/>
        <end position="569"/>
    </location>
</feature>
<dbReference type="AlphaFoldDB" id="A0A1M4S980"/>
<protein>
    <recommendedName>
        <fullName evidence="12 13">Protein translocase subunit SecA</fullName>
        <ecNumber evidence="12">7.4.2.8</ecNumber>
    </recommendedName>
</protein>
<evidence type="ECO:0000256" key="1">
    <source>
        <dbReference type="ARBA" id="ARBA00004170"/>
    </source>
</evidence>
<keyword evidence="6 12" id="KW-0547">Nucleotide-binding</keyword>
<dbReference type="GO" id="GO:0005524">
    <property type="term" value="F:ATP binding"/>
    <property type="evidence" value="ECO:0007669"/>
    <property type="project" value="UniProtKB-UniRule"/>
</dbReference>
<dbReference type="InterPro" id="IPR020937">
    <property type="entry name" value="SecA_CS"/>
</dbReference>
<dbReference type="SMART" id="SM00957">
    <property type="entry name" value="SecA_DEAD"/>
    <property type="match status" value="1"/>
</dbReference>
<dbReference type="HAMAP" id="MF_01382">
    <property type="entry name" value="SecA"/>
    <property type="match status" value="1"/>
</dbReference>
<evidence type="ECO:0000259" key="15">
    <source>
        <dbReference type="PROSITE" id="PS51194"/>
    </source>
</evidence>
<keyword evidence="18" id="KW-1185">Reference proteome</keyword>
<dbReference type="PANTHER" id="PTHR30612">
    <property type="entry name" value="SECA INNER MEMBRANE COMPONENT OF SEC PROTEIN SECRETION SYSTEM"/>
    <property type="match status" value="1"/>
</dbReference>